<reference evidence="2 3" key="1">
    <citation type="journal article" date="2011" name="Stand. Genomic Sci.">
        <title>Complete genome sequence of Treponema succinifaciens type strain (6091).</title>
        <authorList>
            <person name="Han C."/>
            <person name="Gronow S."/>
            <person name="Teshima H."/>
            <person name="Lapidus A."/>
            <person name="Nolan M."/>
            <person name="Lucas S."/>
            <person name="Hammon N."/>
            <person name="Deshpande S."/>
            <person name="Cheng J.F."/>
            <person name="Zeytun A."/>
            <person name="Tapia R."/>
            <person name="Goodwin L."/>
            <person name="Pitluck S."/>
            <person name="Liolios K."/>
            <person name="Pagani I."/>
            <person name="Ivanova N."/>
            <person name="Mavromatis K."/>
            <person name="Mikhailova N."/>
            <person name="Huntemann M."/>
            <person name="Pati A."/>
            <person name="Chen A."/>
            <person name="Palaniappan K."/>
            <person name="Land M."/>
            <person name="Hauser L."/>
            <person name="Brambilla E.M."/>
            <person name="Rohde M."/>
            <person name="Goker M."/>
            <person name="Woyke T."/>
            <person name="Bristow J."/>
            <person name="Eisen J.A."/>
            <person name="Markowitz V."/>
            <person name="Hugenholtz P."/>
            <person name="Kyrpides N.C."/>
            <person name="Klenk H.P."/>
            <person name="Detter J.C."/>
        </authorList>
    </citation>
    <scope>NUCLEOTIDE SEQUENCE [LARGE SCALE GENOMIC DNA]</scope>
    <source>
        <strain evidence="3">ATCC 33096 / DSM 2489 / 6091</strain>
    </source>
</reference>
<feature type="signal peptide" evidence="1">
    <location>
        <begin position="1"/>
        <end position="21"/>
    </location>
</feature>
<organism evidence="2 3">
    <name type="scientific">Treponema succinifaciens (strain ATCC 33096 / DSM 2489 / 6091)</name>
    <dbReference type="NCBI Taxonomy" id="869209"/>
    <lineage>
        <taxon>Bacteria</taxon>
        <taxon>Pseudomonadati</taxon>
        <taxon>Spirochaetota</taxon>
        <taxon>Spirochaetia</taxon>
        <taxon>Spirochaetales</taxon>
        <taxon>Treponemataceae</taxon>
        <taxon>Treponema</taxon>
    </lineage>
</organism>
<keyword evidence="1" id="KW-0732">Signal</keyword>
<dbReference type="PROSITE" id="PS51257">
    <property type="entry name" value="PROKAR_LIPOPROTEIN"/>
    <property type="match status" value="1"/>
</dbReference>
<evidence type="ECO:0008006" key="4">
    <source>
        <dbReference type="Google" id="ProtNLM"/>
    </source>
</evidence>
<dbReference type="AlphaFoldDB" id="F2NWQ3"/>
<evidence type="ECO:0000256" key="1">
    <source>
        <dbReference type="SAM" id="SignalP"/>
    </source>
</evidence>
<sequence length="143" mass="16472">MRKFAKISAVLAAMVLAVAFAGCKSDDDDDDDDPSVVTTWSSYESSNRYDFYFYDDNTFKSTHSVSGITYEHLSGTYTGDTTKDGKIKAKCPGFEFDFTIKSYPYYDYNHDYNHDYYDYKMTAPNSVCPFELTRQGFYSQNNF</sequence>
<keyword evidence="3" id="KW-1185">Reference proteome</keyword>
<dbReference type="KEGG" id="tsu:Tresu_2510"/>
<reference evidence="3" key="2">
    <citation type="submission" date="2011-04" db="EMBL/GenBank/DDBJ databases">
        <title>The complete genome of chromosome of Treponema succinifaciens DSM 2489.</title>
        <authorList>
            <person name="Lucas S."/>
            <person name="Copeland A."/>
            <person name="Lapidus A."/>
            <person name="Bruce D."/>
            <person name="Goodwin L."/>
            <person name="Pitluck S."/>
            <person name="Peters L."/>
            <person name="Kyrpides N."/>
            <person name="Mavromatis K."/>
            <person name="Ivanova N."/>
            <person name="Ovchinnikova G."/>
            <person name="Teshima H."/>
            <person name="Detter J.C."/>
            <person name="Tapia R."/>
            <person name="Han C."/>
            <person name="Land M."/>
            <person name="Hauser L."/>
            <person name="Markowitz V."/>
            <person name="Cheng J.-F."/>
            <person name="Hugenholtz P."/>
            <person name="Woyke T."/>
            <person name="Wu D."/>
            <person name="Gronow S."/>
            <person name="Wellnitz S."/>
            <person name="Brambilla E."/>
            <person name="Klenk H.-P."/>
            <person name="Eisen J.A."/>
        </authorList>
    </citation>
    <scope>NUCLEOTIDE SEQUENCE [LARGE SCALE GENOMIC DNA]</scope>
    <source>
        <strain evidence="3">ATCC 33096 / DSM 2489 / 6091</strain>
    </source>
</reference>
<dbReference type="HOGENOM" id="CLU_1805330_0_0_12"/>
<dbReference type="Proteomes" id="UP000006852">
    <property type="component" value="Chromosome"/>
</dbReference>
<gene>
    <name evidence="2" type="ordered locus">Tresu_2510</name>
</gene>
<evidence type="ECO:0000313" key="2">
    <source>
        <dbReference type="EMBL" id="AEB15372.1"/>
    </source>
</evidence>
<name>F2NWQ3_TRES6</name>
<evidence type="ECO:0000313" key="3">
    <source>
        <dbReference type="Proteomes" id="UP000006852"/>
    </source>
</evidence>
<proteinExistence type="predicted"/>
<protein>
    <recommendedName>
        <fullName evidence="4">Lipoprotein</fullName>
    </recommendedName>
</protein>
<accession>F2NWQ3</accession>
<feature type="chain" id="PRO_5003284139" description="Lipoprotein" evidence="1">
    <location>
        <begin position="22"/>
        <end position="143"/>
    </location>
</feature>
<dbReference type="EMBL" id="CP002631">
    <property type="protein sequence ID" value="AEB15372.1"/>
    <property type="molecule type" value="Genomic_DNA"/>
</dbReference>